<dbReference type="InterPro" id="IPR036402">
    <property type="entry name" value="EF-Ts_dimer_sf"/>
</dbReference>
<dbReference type="NCBIfam" id="TIGR00116">
    <property type="entry name" value="tsf"/>
    <property type="match status" value="1"/>
</dbReference>
<dbReference type="FunFam" id="1.10.8.10:FF:000001">
    <property type="entry name" value="Elongation factor Ts"/>
    <property type="match status" value="1"/>
</dbReference>
<keyword evidence="4 6" id="KW-0251">Elongation factor</keyword>
<dbReference type="HOGENOM" id="CLU_047155_2_0_5"/>
<dbReference type="GO" id="GO:0003746">
    <property type="term" value="F:translation elongation factor activity"/>
    <property type="evidence" value="ECO:0007669"/>
    <property type="project" value="UniProtKB-UniRule"/>
</dbReference>
<dbReference type="SUPFAM" id="SSF54713">
    <property type="entry name" value="Elongation factor Ts (EF-Ts), dimerisation domain"/>
    <property type="match status" value="2"/>
</dbReference>
<dbReference type="KEGG" id="hdn:Hden_1917"/>
<dbReference type="InterPro" id="IPR018101">
    <property type="entry name" value="Transl_elong_Ts_CS"/>
</dbReference>
<evidence type="ECO:0000259" key="9">
    <source>
        <dbReference type="Pfam" id="PF00889"/>
    </source>
</evidence>
<dbReference type="OrthoDB" id="9808348at2"/>
<evidence type="ECO:0000313" key="10">
    <source>
        <dbReference type="EMBL" id="ADJ23718.1"/>
    </source>
</evidence>
<evidence type="ECO:0000256" key="1">
    <source>
        <dbReference type="ARBA" id="ARBA00005532"/>
    </source>
</evidence>
<comment type="subcellular location">
    <subcellularLocation>
        <location evidence="6 8">Cytoplasm</location>
    </subcellularLocation>
</comment>
<feature type="region of interest" description="Involved in Mg(2+) ion dislocation from EF-Tu" evidence="6">
    <location>
        <begin position="84"/>
        <end position="87"/>
    </location>
</feature>
<dbReference type="STRING" id="582899.Hden_1917"/>
<dbReference type="eggNOG" id="COG0264">
    <property type="taxonomic scope" value="Bacteria"/>
</dbReference>
<keyword evidence="11" id="KW-1185">Reference proteome</keyword>
<dbReference type="PROSITE" id="PS01127">
    <property type="entry name" value="EF_TS_2"/>
    <property type="match status" value="1"/>
</dbReference>
<dbReference type="InterPro" id="IPR014039">
    <property type="entry name" value="Transl_elong_EFTs/EF1B_dimer"/>
</dbReference>
<dbReference type="Proteomes" id="UP000002033">
    <property type="component" value="Chromosome"/>
</dbReference>
<evidence type="ECO:0000256" key="5">
    <source>
        <dbReference type="ARBA" id="ARBA00022917"/>
    </source>
</evidence>
<dbReference type="Gene3D" id="1.10.286.20">
    <property type="match status" value="1"/>
</dbReference>
<feature type="domain" description="Translation elongation factor EFTs/EF1B dimerisation" evidence="9">
    <location>
        <begin position="75"/>
        <end position="291"/>
    </location>
</feature>
<comment type="function">
    <text evidence="6 7">Associates with the EF-Tu.GDP complex and induces the exchange of GDP to GTP. It remains bound to the aminoacyl-tRNA.EF-Tu.GTP complex up to the GTP hydrolysis stage on the ribosome.</text>
</comment>
<evidence type="ECO:0000256" key="6">
    <source>
        <dbReference type="HAMAP-Rule" id="MF_00050"/>
    </source>
</evidence>
<evidence type="ECO:0000256" key="7">
    <source>
        <dbReference type="RuleBase" id="RU000642"/>
    </source>
</evidence>
<accession>D8JZB6</accession>
<dbReference type="HAMAP" id="MF_00050">
    <property type="entry name" value="EF_Ts"/>
    <property type="match status" value="1"/>
</dbReference>
<dbReference type="AlphaFoldDB" id="D8JZB6"/>
<dbReference type="InterPro" id="IPR009060">
    <property type="entry name" value="UBA-like_sf"/>
</dbReference>
<dbReference type="Pfam" id="PF00889">
    <property type="entry name" value="EF_TS"/>
    <property type="match status" value="1"/>
</dbReference>
<proteinExistence type="inferred from homology"/>
<reference evidence="11" key="1">
    <citation type="journal article" date="2011" name="J. Bacteriol.">
        <title>Genome sequences of eight morphologically diverse alphaproteobacteria.</title>
        <authorList>
            <consortium name="US DOE Joint Genome Institute"/>
            <person name="Brown P.J."/>
            <person name="Kysela D.T."/>
            <person name="Buechlein A."/>
            <person name="Hemmerich C."/>
            <person name="Brun Y.V."/>
        </authorList>
    </citation>
    <scope>NUCLEOTIDE SEQUENCE [LARGE SCALE GENOMIC DNA]</scope>
    <source>
        <strain evidence="11">ATCC 51888 / DSM 1869 / NCIB 11706 / TK 0415</strain>
    </source>
</reference>
<gene>
    <name evidence="6" type="primary">tsf</name>
    <name evidence="10" type="ordered locus">Hden_1917</name>
</gene>
<dbReference type="SUPFAM" id="SSF46934">
    <property type="entry name" value="UBA-like"/>
    <property type="match status" value="1"/>
</dbReference>
<organism evidence="10 11">
    <name type="scientific">Hyphomicrobium denitrificans (strain ATCC 51888 / DSM 1869 / NCIMB 11706 / TK 0415)</name>
    <dbReference type="NCBI Taxonomy" id="582899"/>
    <lineage>
        <taxon>Bacteria</taxon>
        <taxon>Pseudomonadati</taxon>
        <taxon>Pseudomonadota</taxon>
        <taxon>Alphaproteobacteria</taxon>
        <taxon>Hyphomicrobiales</taxon>
        <taxon>Hyphomicrobiaceae</taxon>
        <taxon>Hyphomicrobium</taxon>
    </lineage>
</organism>
<dbReference type="Gene3D" id="3.30.479.20">
    <property type="entry name" value="Elongation factor Ts, dimerisation domain"/>
    <property type="match status" value="2"/>
</dbReference>
<dbReference type="CDD" id="cd14275">
    <property type="entry name" value="UBA_EF-Ts"/>
    <property type="match status" value="1"/>
</dbReference>
<sequence>MGDRMTTITAADVKKLRDMTGAGMMDCKTALTETGGDIEAAVDWLRKKGLSKAAKKSGRIAADGLIGIVAKGREGAVVEVNSETDFVARNEQFQTIVRDIASLAPAAKGDLKALLAATYPGSKNNVEVQLQEAVATIGENMTLRRTSAIAVKEGVVADYVHSRVADGLGKIGVLVALESAGDEPTLFEIGRQLAMHVAAASPLALDIASVPADVIEREKAILAEKNQGKKPEMLEKIVAGGIKAFAKENCLLEQQYIHDTTKTVAQAVKEAESRAGAPIKVAGYIRYALGEGIDKKEEDFGEEVRKLASGG</sequence>
<keyword evidence="5 6" id="KW-0648">Protein biosynthesis</keyword>
<evidence type="ECO:0000256" key="3">
    <source>
        <dbReference type="ARBA" id="ARBA00022490"/>
    </source>
</evidence>
<comment type="similarity">
    <text evidence="1 6 7">Belongs to the EF-Ts family.</text>
</comment>
<evidence type="ECO:0000256" key="2">
    <source>
        <dbReference type="ARBA" id="ARBA00016956"/>
    </source>
</evidence>
<protein>
    <recommendedName>
        <fullName evidence="2 6">Elongation factor Ts</fullName>
        <shortName evidence="6">EF-Ts</shortName>
    </recommendedName>
</protein>
<keyword evidence="3 6" id="KW-0963">Cytoplasm</keyword>
<dbReference type="Gene3D" id="1.10.8.10">
    <property type="entry name" value="DNA helicase RuvA subunit, C-terminal domain"/>
    <property type="match status" value="1"/>
</dbReference>
<name>D8JZB6_HYPDA</name>
<dbReference type="EMBL" id="CP002083">
    <property type="protein sequence ID" value="ADJ23718.1"/>
    <property type="molecule type" value="Genomic_DNA"/>
</dbReference>
<evidence type="ECO:0000256" key="4">
    <source>
        <dbReference type="ARBA" id="ARBA00022768"/>
    </source>
</evidence>
<evidence type="ECO:0000256" key="8">
    <source>
        <dbReference type="RuleBase" id="RU000643"/>
    </source>
</evidence>
<dbReference type="InterPro" id="IPR001816">
    <property type="entry name" value="Transl_elong_EFTs/EF1B"/>
</dbReference>
<evidence type="ECO:0000313" key="11">
    <source>
        <dbReference type="Proteomes" id="UP000002033"/>
    </source>
</evidence>
<dbReference type="PANTHER" id="PTHR11741">
    <property type="entry name" value="ELONGATION FACTOR TS"/>
    <property type="match status" value="1"/>
</dbReference>
<dbReference type="PANTHER" id="PTHR11741:SF0">
    <property type="entry name" value="ELONGATION FACTOR TS, MITOCHONDRIAL"/>
    <property type="match status" value="1"/>
</dbReference>
<dbReference type="GO" id="GO:0005737">
    <property type="term" value="C:cytoplasm"/>
    <property type="evidence" value="ECO:0007669"/>
    <property type="project" value="UniProtKB-SubCell"/>
</dbReference>